<dbReference type="GO" id="GO:0035082">
    <property type="term" value="P:axoneme assembly"/>
    <property type="evidence" value="ECO:0007669"/>
    <property type="project" value="TreeGrafter"/>
</dbReference>
<dbReference type="PANTHER" id="PTHR23005:SF5">
    <property type="entry name" value="NUP637, PUTATIVE-RELATED"/>
    <property type="match status" value="1"/>
</dbReference>
<evidence type="ECO:0000313" key="7">
    <source>
        <dbReference type="Proteomes" id="UP000035642"/>
    </source>
</evidence>
<accession>A0A158P6F8</accession>
<dbReference type="SUPFAM" id="SSF89837">
    <property type="entry name" value="Doublecortin (DC)"/>
    <property type="match status" value="1"/>
</dbReference>
<dbReference type="STRING" id="6313.A0A158P6F8"/>
<dbReference type="Proteomes" id="UP000035642">
    <property type="component" value="Unassembled WGS sequence"/>
</dbReference>
<evidence type="ECO:0000256" key="2">
    <source>
        <dbReference type="ARBA" id="ARBA00004496"/>
    </source>
</evidence>
<evidence type="ECO:0000259" key="6">
    <source>
        <dbReference type="PROSITE" id="PS50309"/>
    </source>
</evidence>
<evidence type="ECO:0000256" key="1">
    <source>
        <dbReference type="ARBA" id="ARBA00004316"/>
    </source>
</evidence>
<comment type="subcellular location">
    <subcellularLocation>
        <location evidence="1">Cell projection</location>
    </subcellularLocation>
    <subcellularLocation>
        <location evidence="2">Cytoplasm</location>
    </subcellularLocation>
</comment>
<keyword evidence="3" id="KW-0963">Cytoplasm</keyword>
<feature type="domain" description="Doublecortin" evidence="6">
    <location>
        <begin position="32"/>
        <end position="102"/>
    </location>
</feature>
<evidence type="ECO:0000256" key="3">
    <source>
        <dbReference type="ARBA" id="ARBA00022490"/>
    </source>
</evidence>
<dbReference type="InterPro" id="IPR003533">
    <property type="entry name" value="Doublecortin_dom"/>
</dbReference>
<dbReference type="PROSITE" id="PS50309">
    <property type="entry name" value="DC"/>
    <property type="match status" value="1"/>
</dbReference>
<sequence>MTMPKIPVTPRNGMIRVYDNQERTFTDPYSTKTVFFYKEGDEYFTVSSGVRVPISKSRYRTFDRLLDDLNENIHMPFGVRRLTTPMGRTSIHDIAELQHLGK</sequence>
<dbReference type="InterPro" id="IPR036572">
    <property type="entry name" value="Doublecortin_dom_sf"/>
</dbReference>
<evidence type="ECO:0000313" key="8">
    <source>
        <dbReference type="WBParaSite" id="ACAC_0000098601-mRNA-1"/>
    </source>
</evidence>
<protein>
    <submittedName>
        <fullName evidence="8">Doublecortin domain-containing protein</fullName>
    </submittedName>
</protein>
<evidence type="ECO:0000256" key="5">
    <source>
        <dbReference type="ARBA" id="ARBA00023273"/>
    </source>
</evidence>
<dbReference type="GO" id="GO:0035556">
    <property type="term" value="P:intracellular signal transduction"/>
    <property type="evidence" value="ECO:0007669"/>
    <property type="project" value="InterPro"/>
</dbReference>
<dbReference type="Gene3D" id="3.10.20.230">
    <property type="entry name" value="Doublecortin domain"/>
    <property type="match status" value="1"/>
</dbReference>
<reference evidence="8" key="2">
    <citation type="submission" date="2016-04" db="UniProtKB">
        <authorList>
            <consortium name="WormBaseParasite"/>
        </authorList>
    </citation>
    <scope>IDENTIFICATION</scope>
</reference>
<dbReference type="SMART" id="SM00537">
    <property type="entry name" value="DCX"/>
    <property type="match status" value="1"/>
</dbReference>
<dbReference type="Pfam" id="PF03607">
    <property type="entry name" value="DCX"/>
    <property type="match status" value="1"/>
</dbReference>
<keyword evidence="7" id="KW-1185">Reference proteome</keyword>
<dbReference type="GO" id="GO:0042461">
    <property type="term" value="P:photoreceptor cell development"/>
    <property type="evidence" value="ECO:0007669"/>
    <property type="project" value="TreeGrafter"/>
</dbReference>
<dbReference type="WBParaSite" id="ACAC_0000098601-mRNA-1">
    <property type="protein sequence ID" value="ACAC_0000098601-mRNA-1"/>
    <property type="gene ID" value="ACAC_0000098601"/>
</dbReference>
<proteinExistence type="predicted"/>
<dbReference type="GO" id="GO:0005930">
    <property type="term" value="C:axoneme"/>
    <property type="evidence" value="ECO:0007669"/>
    <property type="project" value="TreeGrafter"/>
</dbReference>
<keyword evidence="4" id="KW-0677">Repeat</keyword>
<keyword evidence="5" id="KW-0966">Cell projection</keyword>
<dbReference type="AlphaFoldDB" id="A0A158P6F8"/>
<organism evidence="7 8">
    <name type="scientific">Angiostrongylus cantonensis</name>
    <name type="common">Rat lungworm</name>
    <dbReference type="NCBI Taxonomy" id="6313"/>
    <lineage>
        <taxon>Eukaryota</taxon>
        <taxon>Metazoa</taxon>
        <taxon>Ecdysozoa</taxon>
        <taxon>Nematoda</taxon>
        <taxon>Chromadorea</taxon>
        <taxon>Rhabditida</taxon>
        <taxon>Rhabditina</taxon>
        <taxon>Rhabditomorpha</taxon>
        <taxon>Strongyloidea</taxon>
        <taxon>Metastrongylidae</taxon>
        <taxon>Angiostrongylus</taxon>
    </lineage>
</organism>
<reference evidence="7" key="1">
    <citation type="submission" date="2012-09" db="EMBL/GenBank/DDBJ databases">
        <authorList>
            <person name="Martin A.A."/>
        </authorList>
    </citation>
    <scope>NUCLEOTIDE SEQUENCE</scope>
</reference>
<evidence type="ECO:0000256" key="4">
    <source>
        <dbReference type="ARBA" id="ARBA00022737"/>
    </source>
</evidence>
<dbReference type="PANTHER" id="PTHR23005">
    <property type="entry name" value="RETINITIS PIGMENTOSA 1 PROTEIN"/>
    <property type="match status" value="1"/>
</dbReference>
<name>A0A158P6F8_ANGCA</name>